<accession>A0AAI9ZB68</accession>
<feature type="region of interest" description="Disordered" evidence="1">
    <location>
        <begin position="1"/>
        <end position="21"/>
    </location>
</feature>
<evidence type="ECO:0000256" key="1">
    <source>
        <dbReference type="SAM" id="MobiDB-lite"/>
    </source>
</evidence>
<comment type="caution">
    <text evidence="2">The sequence shown here is derived from an EMBL/GenBank/DDBJ whole genome shotgun (WGS) entry which is preliminary data.</text>
</comment>
<dbReference type="GeneID" id="85332424"/>
<reference evidence="2 3" key="1">
    <citation type="submission" date="2016-10" db="EMBL/GenBank/DDBJ databases">
        <title>The genome sequence of Colletotrichum fioriniae PJ7.</title>
        <authorList>
            <person name="Baroncelli R."/>
        </authorList>
    </citation>
    <scope>NUCLEOTIDE SEQUENCE [LARGE SCALE GENOMIC DNA]</scope>
    <source>
        <strain evidence="2 3">IMI 309622</strain>
    </source>
</reference>
<protein>
    <submittedName>
        <fullName evidence="2">Uncharacterized protein</fullName>
    </submittedName>
</protein>
<dbReference type="EMBL" id="MOOE01000001">
    <property type="protein sequence ID" value="KAK1539366.1"/>
    <property type="molecule type" value="Genomic_DNA"/>
</dbReference>
<feature type="region of interest" description="Disordered" evidence="1">
    <location>
        <begin position="50"/>
        <end position="103"/>
    </location>
</feature>
<dbReference type="RefSeq" id="XP_060320315.1">
    <property type="nucleotide sequence ID" value="XM_060448877.1"/>
</dbReference>
<proteinExistence type="predicted"/>
<dbReference type="Proteomes" id="UP001240678">
    <property type="component" value="Unassembled WGS sequence"/>
</dbReference>
<keyword evidence="3" id="KW-1185">Reference proteome</keyword>
<name>A0AAI9ZB68_9PEZI</name>
<sequence>MEHRTRTLNASEPESGRGGLERCGTAAGRVLGFPAVGAMFRVLKSLHVRNTDHGPDDDSTDAVLTLPVPLPLPGGWSRKPPGDGDDRPLLTADGSRRHTPLLR</sequence>
<evidence type="ECO:0000313" key="3">
    <source>
        <dbReference type="Proteomes" id="UP001240678"/>
    </source>
</evidence>
<organism evidence="2 3">
    <name type="scientific">Colletotrichum costaricense</name>
    <dbReference type="NCBI Taxonomy" id="1209916"/>
    <lineage>
        <taxon>Eukaryota</taxon>
        <taxon>Fungi</taxon>
        <taxon>Dikarya</taxon>
        <taxon>Ascomycota</taxon>
        <taxon>Pezizomycotina</taxon>
        <taxon>Sordariomycetes</taxon>
        <taxon>Hypocreomycetidae</taxon>
        <taxon>Glomerellales</taxon>
        <taxon>Glomerellaceae</taxon>
        <taxon>Colletotrichum</taxon>
        <taxon>Colletotrichum acutatum species complex</taxon>
    </lineage>
</organism>
<gene>
    <name evidence="2" type="ORF">CCOS01_00680</name>
</gene>
<dbReference type="AlphaFoldDB" id="A0AAI9ZB68"/>
<evidence type="ECO:0000313" key="2">
    <source>
        <dbReference type="EMBL" id="KAK1539366.1"/>
    </source>
</evidence>